<dbReference type="EMBL" id="LR877162">
    <property type="protein sequence ID" value="CAD2220762.1"/>
    <property type="molecule type" value="Genomic_DNA"/>
</dbReference>
<dbReference type="InterPro" id="IPR021656">
    <property type="entry name" value="C2-C2_1"/>
</dbReference>
<proteinExistence type="inferred from homology"/>
<dbReference type="PANTHER" id="PTHR14240:SF1">
    <property type="entry name" value="PROTEIN FANTOM-RELATED"/>
    <property type="match status" value="1"/>
</dbReference>
<evidence type="ECO:0000313" key="9">
    <source>
        <dbReference type="Proteomes" id="UP000515908"/>
    </source>
</evidence>
<comment type="subcellular location">
    <subcellularLocation>
        <location evidence="1">Cell projection</location>
        <location evidence="1">Cilium</location>
    </subcellularLocation>
</comment>
<keyword evidence="9" id="KW-1185">Reference proteome</keyword>
<dbReference type="GO" id="GO:0035869">
    <property type="term" value="C:ciliary transition zone"/>
    <property type="evidence" value="ECO:0007669"/>
    <property type="project" value="TreeGrafter"/>
</dbReference>
<dbReference type="VEuPathDB" id="TriTrypDB:ADEAN_000828500"/>
<dbReference type="OrthoDB" id="272770at2759"/>
<keyword evidence="4" id="KW-0969">Cilium</keyword>
<dbReference type="Gene3D" id="2.60.40.150">
    <property type="entry name" value="C2 domain"/>
    <property type="match status" value="1"/>
</dbReference>
<reference evidence="8 9" key="1">
    <citation type="submission" date="2020-08" db="EMBL/GenBank/DDBJ databases">
        <authorList>
            <person name="Newling K."/>
            <person name="Davey J."/>
            <person name="Forrester S."/>
        </authorList>
    </citation>
    <scope>NUCLEOTIDE SEQUENCE [LARGE SCALE GENOMIC DNA]</scope>
    <source>
        <strain evidence="9">Crithidia deanei Carvalho (ATCC PRA-265)</strain>
    </source>
</reference>
<dbReference type="InterPro" id="IPR035892">
    <property type="entry name" value="C2_domain_sf"/>
</dbReference>
<evidence type="ECO:0000256" key="3">
    <source>
        <dbReference type="ARBA" id="ARBA00023054"/>
    </source>
</evidence>
<evidence type="ECO:0000256" key="6">
    <source>
        <dbReference type="SAM" id="MobiDB-lite"/>
    </source>
</evidence>
<evidence type="ECO:0000256" key="2">
    <source>
        <dbReference type="ARBA" id="ARBA00006042"/>
    </source>
</evidence>
<keyword evidence="3" id="KW-0175">Coiled coil</keyword>
<sequence>MDPPALLDFSGAAAGDTEEEGDGYAEVLLDLPYDPATKGERVRELHEANAGLMAELAQMRLSNELLQTRIESLTGRRNEELVELEQRTKSLEKREAASQRLLDNHLDRVQFLESQVQSLRGYSVEKGASLDTLAVNENVFELFLGQLVAQEVPAEVPVPEMFSAIFFTADFLLHETVTSPTVNGLNGFFDTTISFQIAMDALLLYYLQTRNLLVQLHRVRGEGEVVERLQAEEEEGSVSGSDHASLRVAQTMYETIAEGQVNLLDVVTDETIRHAPRPSLRGHIKFFTPAGRHIASLEFRLTARAPFSAEFCQLAENLLPDSVPPPLPAPKQKPIPARSVKDWITDSSSSVSDRRPPKRSGLRLVPTEQKRRPTPPAHRGLLPVLGLLL</sequence>
<dbReference type="GO" id="GO:1905515">
    <property type="term" value="P:non-motile cilium assembly"/>
    <property type="evidence" value="ECO:0007669"/>
    <property type="project" value="TreeGrafter"/>
</dbReference>
<dbReference type="PANTHER" id="PTHR14240">
    <property type="entry name" value="RETINITIS PIGMENTOSA GTPASE REGULATOR-INTERACTING PROTEIN"/>
    <property type="match status" value="1"/>
</dbReference>
<dbReference type="SUPFAM" id="SSF49562">
    <property type="entry name" value="C2 domain (Calcium/lipid-binding domain, CaLB)"/>
    <property type="match status" value="1"/>
</dbReference>
<organism evidence="8 9">
    <name type="scientific">Angomonas deanei</name>
    <dbReference type="NCBI Taxonomy" id="59799"/>
    <lineage>
        <taxon>Eukaryota</taxon>
        <taxon>Discoba</taxon>
        <taxon>Euglenozoa</taxon>
        <taxon>Kinetoplastea</taxon>
        <taxon>Metakinetoplastina</taxon>
        <taxon>Trypanosomatida</taxon>
        <taxon>Trypanosomatidae</taxon>
        <taxon>Strigomonadinae</taxon>
        <taxon>Angomonas</taxon>
    </lineage>
</organism>
<dbReference type="InterPro" id="IPR031139">
    <property type="entry name" value="RPGRIP1_fam"/>
</dbReference>
<dbReference type="Proteomes" id="UP000515908">
    <property type="component" value="Chromosome 18"/>
</dbReference>
<feature type="domain" description="RPGR-interacting protein 1 first C2" evidence="7">
    <location>
        <begin position="132"/>
        <end position="222"/>
    </location>
</feature>
<name>A0A7G2CRG0_9TRYP</name>
<comment type="similarity">
    <text evidence="2">Belongs to the RPGRIP1 family.</text>
</comment>
<protein>
    <submittedName>
        <fullName evidence="8">First C2 domain of RPGR-interacting protein 1, putative</fullName>
    </submittedName>
</protein>
<evidence type="ECO:0000256" key="1">
    <source>
        <dbReference type="ARBA" id="ARBA00004138"/>
    </source>
</evidence>
<evidence type="ECO:0000313" key="8">
    <source>
        <dbReference type="EMBL" id="CAD2220762.1"/>
    </source>
</evidence>
<keyword evidence="5" id="KW-0966">Cell projection</keyword>
<evidence type="ECO:0000256" key="5">
    <source>
        <dbReference type="ARBA" id="ARBA00023273"/>
    </source>
</evidence>
<dbReference type="AlphaFoldDB" id="A0A7G2CRG0"/>
<feature type="compositionally biased region" description="Pro residues" evidence="6">
    <location>
        <begin position="322"/>
        <end position="333"/>
    </location>
</feature>
<evidence type="ECO:0000259" key="7">
    <source>
        <dbReference type="Pfam" id="PF11618"/>
    </source>
</evidence>
<feature type="region of interest" description="Disordered" evidence="6">
    <location>
        <begin position="322"/>
        <end position="379"/>
    </location>
</feature>
<dbReference type="GO" id="GO:0005856">
    <property type="term" value="C:cytoskeleton"/>
    <property type="evidence" value="ECO:0007669"/>
    <property type="project" value="UniProtKB-ARBA"/>
</dbReference>
<evidence type="ECO:0000256" key="4">
    <source>
        <dbReference type="ARBA" id="ARBA00023069"/>
    </source>
</evidence>
<accession>A0A7G2CRG0</accession>
<dbReference type="Pfam" id="PF11618">
    <property type="entry name" value="C2-C2_1"/>
    <property type="match status" value="1"/>
</dbReference>
<gene>
    <name evidence="8" type="ORF">ADEAN_000828500</name>
</gene>